<evidence type="ECO:0000256" key="6">
    <source>
        <dbReference type="SAM" id="Phobius"/>
    </source>
</evidence>
<dbReference type="InterPro" id="IPR011701">
    <property type="entry name" value="MFS"/>
</dbReference>
<keyword evidence="9" id="KW-1185">Reference proteome</keyword>
<evidence type="ECO:0000256" key="1">
    <source>
        <dbReference type="ARBA" id="ARBA00004651"/>
    </source>
</evidence>
<feature type="transmembrane region" description="Helical" evidence="6">
    <location>
        <begin position="106"/>
        <end position="125"/>
    </location>
</feature>
<keyword evidence="4 6" id="KW-1133">Transmembrane helix</keyword>
<dbReference type="Gene3D" id="1.20.1250.20">
    <property type="entry name" value="MFS general substrate transporter like domains"/>
    <property type="match status" value="1"/>
</dbReference>
<dbReference type="SUPFAM" id="SSF103473">
    <property type="entry name" value="MFS general substrate transporter"/>
    <property type="match status" value="1"/>
</dbReference>
<dbReference type="Pfam" id="PF07690">
    <property type="entry name" value="MFS_1"/>
    <property type="match status" value="2"/>
</dbReference>
<proteinExistence type="predicted"/>
<feature type="transmembrane region" description="Helical" evidence="6">
    <location>
        <begin position="364"/>
        <end position="385"/>
    </location>
</feature>
<dbReference type="InterPro" id="IPR036259">
    <property type="entry name" value="MFS_trans_sf"/>
</dbReference>
<evidence type="ECO:0000313" key="8">
    <source>
        <dbReference type="EMBL" id="BDR52505.1"/>
    </source>
</evidence>
<evidence type="ECO:0000256" key="3">
    <source>
        <dbReference type="ARBA" id="ARBA00022692"/>
    </source>
</evidence>
<feature type="transmembrane region" description="Helical" evidence="6">
    <location>
        <begin position="51"/>
        <end position="70"/>
    </location>
</feature>
<evidence type="ECO:0000256" key="5">
    <source>
        <dbReference type="ARBA" id="ARBA00023136"/>
    </source>
</evidence>
<feature type="transmembrane region" description="Helical" evidence="6">
    <location>
        <begin position="82"/>
        <end position="100"/>
    </location>
</feature>
<dbReference type="PANTHER" id="PTHR23513:SF11">
    <property type="entry name" value="STAPHYLOFERRIN A TRANSPORTER"/>
    <property type="match status" value="1"/>
</dbReference>
<accession>A0ABM8B744</accession>
<evidence type="ECO:0000256" key="4">
    <source>
        <dbReference type="ARBA" id="ARBA00022989"/>
    </source>
</evidence>
<evidence type="ECO:0000313" key="9">
    <source>
        <dbReference type="Proteomes" id="UP001321766"/>
    </source>
</evidence>
<dbReference type="CDD" id="cd06173">
    <property type="entry name" value="MFS_MefA_like"/>
    <property type="match status" value="1"/>
</dbReference>
<feature type="transmembrane region" description="Helical" evidence="6">
    <location>
        <begin position="327"/>
        <end position="352"/>
    </location>
</feature>
<feature type="transmembrane region" description="Helical" evidence="6">
    <location>
        <begin position="276"/>
        <end position="297"/>
    </location>
</feature>
<keyword evidence="3 6" id="KW-0812">Transmembrane</keyword>
<feature type="transmembrane region" description="Helical" evidence="6">
    <location>
        <begin position="304"/>
        <end position="321"/>
    </location>
</feature>
<gene>
    <name evidence="8" type="ORF">KIM372_04120</name>
</gene>
<protein>
    <recommendedName>
        <fullName evidence="7">Major facilitator superfamily (MFS) profile domain-containing protein</fullName>
    </recommendedName>
</protein>
<name>A0ABM8B744_9BIFI</name>
<feature type="domain" description="Major facilitator superfamily (MFS) profile" evidence="7">
    <location>
        <begin position="1"/>
        <end position="421"/>
    </location>
</feature>
<sequence length="428" mass="44697">MSTPKQEPVSLWKMRTYRLWFTADTSDVMAVSLRTFAVPLIAFALTGSESTAGVVVAIESTLVLVALPAGGTLIDRYDRRKLMILLGLAGALLSLIAVGLMQAHQLTIGLLAAVVVAFGLLKGLIGGSNDAILKSLIPTSQFAKAQAVREGREACISLCGSAIGSVLYKLASSVPFLASGLLYLLEAGSAFLLPGSPNRQLASKGEKPPEHTSAAPSAFRAFARELGEGVRWALTKRRFVLITVIGALLNIAFALVETGTQLTLIGRKTDPLLIGLLDTGMGATALLGSLLAGWLLTHIPTGRLLAYTSFAVCASYLPLLALSSYWAMLICLSLTGLLLPGLNAGLCGFIFGKTPDSMQGRANAVFETALGLPAAITPALTGFALQLPHGFTLVVALAVALTIAATALSALTSVRTIPKPQSWEEASL</sequence>
<reference evidence="8 9" key="1">
    <citation type="journal article" date="2023" name="Microbiol. Spectr.">
        <title>Symbiosis of Carpenter Bees with Uncharacterized Lactic Acid Bacteria Showing NAD Auxotrophy.</title>
        <authorList>
            <person name="Kawasaki S."/>
            <person name="Ozawa K."/>
            <person name="Mori T."/>
            <person name="Yamamoto A."/>
            <person name="Ito M."/>
            <person name="Ohkuma M."/>
            <person name="Sakamoto M."/>
            <person name="Matsutani M."/>
        </authorList>
    </citation>
    <scope>NUCLEOTIDE SEQUENCE [LARGE SCALE GENOMIC DNA]</scope>
    <source>
        <strain evidence="8 9">Kim37-2</strain>
    </source>
</reference>
<dbReference type="Proteomes" id="UP001321766">
    <property type="component" value="Chromosome"/>
</dbReference>
<organism evidence="8 9">
    <name type="scientific">Bombiscardovia nodaiensis</name>
    <dbReference type="NCBI Taxonomy" id="2932181"/>
    <lineage>
        <taxon>Bacteria</taxon>
        <taxon>Bacillati</taxon>
        <taxon>Actinomycetota</taxon>
        <taxon>Actinomycetes</taxon>
        <taxon>Bifidobacteriales</taxon>
        <taxon>Bifidobacteriaceae</taxon>
        <taxon>Bombiscardovia</taxon>
    </lineage>
</organism>
<dbReference type="EMBL" id="AP026798">
    <property type="protein sequence ID" value="BDR52505.1"/>
    <property type="molecule type" value="Genomic_DNA"/>
</dbReference>
<dbReference type="PANTHER" id="PTHR23513">
    <property type="entry name" value="INTEGRAL MEMBRANE EFFLUX PROTEIN-RELATED"/>
    <property type="match status" value="1"/>
</dbReference>
<keyword evidence="2" id="KW-1003">Cell membrane</keyword>
<evidence type="ECO:0000259" key="7">
    <source>
        <dbReference type="PROSITE" id="PS50850"/>
    </source>
</evidence>
<comment type="subcellular location">
    <subcellularLocation>
        <location evidence="1">Cell membrane</location>
        <topology evidence="1">Multi-pass membrane protein</topology>
    </subcellularLocation>
</comment>
<feature type="transmembrane region" description="Helical" evidence="6">
    <location>
        <begin position="239"/>
        <end position="256"/>
    </location>
</feature>
<keyword evidence="5 6" id="KW-0472">Membrane</keyword>
<evidence type="ECO:0000256" key="2">
    <source>
        <dbReference type="ARBA" id="ARBA00022475"/>
    </source>
</evidence>
<dbReference type="InterPro" id="IPR020846">
    <property type="entry name" value="MFS_dom"/>
</dbReference>
<feature type="transmembrane region" description="Helical" evidence="6">
    <location>
        <begin position="391"/>
        <end position="411"/>
    </location>
</feature>
<feature type="transmembrane region" description="Helical" evidence="6">
    <location>
        <begin position="21"/>
        <end position="45"/>
    </location>
</feature>
<dbReference type="PROSITE" id="PS50850">
    <property type="entry name" value="MFS"/>
    <property type="match status" value="1"/>
</dbReference>